<gene>
    <name evidence="2" type="ORF">PCOR1329_LOCUS29755</name>
</gene>
<organism evidence="2 3">
    <name type="scientific">Prorocentrum cordatum</name>
    <dbReference type="NCBI Taxonomy" id="2364126"/>
    <lineage>
        <taxon>Eukaryota</taxon>
        <taxon>Sar</taxon>
        <taxon>Alveolata</taxon>
        <taxon>Dinophyceae</taxon>
        <taxon>Prorocentrales</taxon>
        <taxon>Prorocentraceae</taxon>
        <taxon>Prorocentrum</taxon>
    </lineage>
</organism>
<dbReference type="Gene3D" id="3.40.50.300">
    <property type="entry name" value="P-loop containing nucleotide triphosphate hydrolases"/>
    <property type="match status" value="1"/>
</dbReference>
<protein>
    <submittedName>
        <fullName evidence="2">Uncharacterized protein</fullName>
    </submittedName>
</protein>
<comment type="caution">
    <text evidence="2">The sequence shown here is derived from an EMBL/GenBank/DDBJ whole genome shotgun (WGS) entry which is preliminary data.</text>
</comment>
<dbReference type="InterPro" id="IPR027417">
    <property type="entry name" value="P-loop_NTPase"/>
</dbReference>
<feature type="non-terminal residue" evidence="2">
    <location>
        <position position="1"/>
    </location>
</feature>
<feature type="non-terminal residue" evidence="2">
    <location>
        <position position="307"/>
    </location>
</feature>
<name>A0ABN9SIC2_9DINO</name>
<reference evidence="2" key="1">
    <citation type="submission" date="2023-10" db="EMBL/GenBank/DDBJ databases">
        <authorList>
            <person name="Chen Y."/>
            <person name="Shah S."/>
            <person name="Dougan E. K."/>
            <person name="Thang M."/>
            <person name="Chan C."/>
        </authorList>
    </citation>
    <scope>NUCLEOTIDE SEQUENCE [LARGE SCALE GENOMIC DNA]</scope>
</reference>
<evidence type="ECO:0000313" key="2">
    <source>
        <dbReference type="EMBL" id="CAK0831437.1"/>
    </source>
</evidence>
<proteinExistence type="predicted"/>
<dbReference type="Gene3D" id="1.10.8.60">
    <property type="match status" value="1"/>
</dbReference>
<evidence type="ECO:0000313" key="3">
    <source>
        <dbReference type="Proteomes" id="UP001189429"/>
    </source>
</evidence>
<feature type="region of interest" description="Disordered" evidence="1">
    <location>
        <begin position="1"/>
        <end position="28"/>
    </location>
</feature>
<keyword evidence="3" id="KW-1185">Reference proteome</keyword>
<dbReference type="EMBL" id="CAUYUJ010011252">
    <property type="protein sequence ID" value="CAK0831437.1"/>
    <property type="molecule type" value="Genomic_DNA"/>
</dbReference>
<accession>A0ABN9SIC2</accession>
<feature type="compositionally biased region" description="Low complexity" evidence="1">
    <location>
        <begin position="1"/>
        <end position="12"/>
    </location>
</feature>
<dbReference type="SUPFAM" id="SSF52540">
    <property type="entry name" value="P-loop containing nucleoside triphosphate hydrolases"/>
    <property type="match status" value="1"/>
</dbReference>
<evidence type="ECO:0000256" key="1">
    <source>
        <dbReference type="SAM" id="MobiDB-lite"/>
    </source>
</evidence>
<sequence length="307" mass="33015">KASGSARQAAGRAKAKAHPSQPGHCHAEERETGMWHLRCLPTKLNDLRPKPVWQQLRKWLLEWQTCKRGGAYGAALITGPTGCGKTIGARMTAESAKGHYLEYDLDEKAGRSFLDTLARRQTTCEGSVVIMHIPDEAMASVEDRICAAARATPMPLILLGSEEVLRMEAVTSVCLHLPVQLNVCLHRILQRVTEVEGVKGAEKGVTSIAKAARGDLRRALNAAQLLGARPELLAADLLPPWAAVSQAGAVEQLLASGSACPHGGDPEASGERLSGRLRLLALDEGGRLPLELHRAYLRSGGREDSRS</sequence>
<dbReference type="Proteomes" id="UP001189429">
    <property type="component" value="Unassembled WGS sequence"/>
</dbReference>